<evidence type="ECO:0000256" key="1">
    <source>
        <dbReference type="SAM" id="SignalP"/>
    </source>
</evidence>
<dbReference type="PATRIC" id="fig|991905.3.peg.2326"/>
<feature type="signal peptide" evidence="1">
    <location>
        <begin position="1"/>
        <end position="29"/>
    </location>
</feature>
<dbReference type="PANTHER" id="PTHR19328">
    <property type="entry name" value="HEDGEHOG-INTERACTING PROTEIN"/>
    <property type="match status" value="1"/>
</dbReference>
<dbReference type="InterPro" id="IPR011041">
    <property type="entry name" value="Quinoprot_gluc/sorb_DH_b-prop"/>
</dbReference>
<dbReference type="Proteomes" id="UP000008130">
    <property type="component" value="Chromosome"/>
</dbReference>
<dbReference type="AlphaFoldDB" id="F2IZX0"/>
<protein>
    <submittedName>
        <fullName evidence="3">Putative soluble aldose sugar dehydrogenase Asd-like protein</fullName>
    </submittedName>
</protein>
<feature type="domain" description="Glucose/Sorbosone dehydrogenase" evidence="2">
    <location>
        <begin position="49"/>
        <end position="374"/>
    </location>
</feature>
<dbReference type="InterPro" id="IPR012938">
    <property type="entry name" value="Glc/Sorbosone_DH"/>
</dbReference>
<dbReference type="OrthoDB" id="9770043at2"/>
<dbReference type="RefSeq" id="WP_013653014.1">
    <property type="nucleotide sequence ID" value="NC_015259.1"/>
</dbReference>
<dbReference type="EMBL" id="CP002568">
    <property type="protein sequence ID" value="ADZ70696.1"/>
    <property type="molecule type" value="Genomic_DNA"/>
</dbReference>
<evidence type="ECO:0000259" key="2">
    <source>
        <dbReference type="Pfam" id="PF07995"/>
    </source>
</evidence>
<name>F2IZX0_POLGS</name>
<evidence type="ECO:0000313" key="3">
    <source>
        <dbReference type="EMBL" id="ADZ70696.1"/>
    </source>
</evidence>
<evidence type="ECO:0000313" key="4">
    <source>
        <dbReference type="Proteomes" id="UP000008130"/>
    </source>
</evidence>
<dbReference type="PANTHER" id="PTHR19328:SF75">
    <property type="entry name" value="ALDOSE SUGAR DEHYDROGENASE YLII"/>
    <property type="match status" value="1"/>
</dbReference>
<dbReference type="KEGG" id="pgv:SL003B_2271"/>
<dbReference type="HOGENOM" id="CLU_012253_1_1_5"/>
<dbReference type="Pfam" id="PF07995">
    <property type="entry name" value="GSDH"/>
    <property type="match status" value="1"/>
</dbReference>
<dbReference type="SUPFAM" id="SSF50952">
    <property type="entry name" value="Soluble quinoprotein glucose dehydrogenase"/>
    <property type="match status" value="1"/>
</dbReference>
<organism evidence="3 4">
    <name type="scientific">Polymorphum gilvum (strain LMG 25793 / CGMCC 1.9160 / SL003B-26A1)</name>
    <dbReference type="NCBI Taxonomy" id="991905"/>
    <lineage>
        <taxon>Bacteria</taxon>
        <taxon>Pseudomonadati</taxon>
        <taxon>Pseudomonadota</taxon>
        <taxon>Alphaproteobacteria</taxon>
        <taxon>Rhodobacterales</taxon>
        <taxon>Paracoccaceae</taxon>
        <taxon>Polymorphum</taxon>
    </lineage>
</organism>
<proteinExistence type="predicted"/>
<dbReference type="eggNOG" id="COG2133">
    <property type="taxonomic scope" value="Bacteria"/>
</dbReference>
<sequence>MFRVRRFCRRPLAALAAAVLGLSVLPGAAQEVVRSQQAAFRVEVLTDRLENPWALAFLPDGRMLVTERPGRMRVVEADGTVGAPLAGVPEVYDRGQGGLLDVVLDPDFSSNRLIYFTYAAPVEGGATTRLARARLGETALEDLAVLFTAKTPGSTSRHFGSRLAFGPDGLLYVTVGDRGRDDTAQDLAWHSGKVLRLTRDGAPAPDNPFAGRPGALPEIFTYGNRNPQGLAVTPWGAIWAHEHGPRGGDEVNVISAGSNFGWPLVTHGRAYSGLPIGEGQEKPGTEQPIHVWVPSIAPSGMTFYDGDLFPAWRGDLFLGALALTHLNRLEIEDGRIVGEERLLEAFGWRIRDVRSGPDGMLYLLTDEDDGKLVRLAPAD</sequence>
<dbReference type="Gene3D" id="2.120.10.30">
    <property type="entry name" value="TolB, C-terminal domain"/>
    <property type="match status" value="1"/>
</dbReference>
<dbReference type="InterPro" id="IPR011042">
    <property type="entry name" value="6-blade_b-propeller_TolB-like"/>
</dbReference>
<gene>
    <name evidence="3" type="ordered locus">SL003B_2271</name>
</gene>
<feature type="chain" id="PRO_5003283754" evidence="1">
    <location>
        <begin position="30"/>
        <end position="379"/>
    </location>
</feature>
<accession>F2IZX0</accession>
<keyword evidence="1" id="KW-0732">Signal</keyword>
<reference evidence="3 4" key="1">
    <citation type="journal article" date="2011" name="J. Bacteriol.">
        <title>Complete genome sequence of Polymorphum gilvum SL003B-26A1T, a crude oil-degrading bacterium from oil-polluted saline soil.</title>
        <authorList>
            <person name="Li S.G."/>
            <person name="Tang Y.Q."/>
            <person name="Nie Y."/>
            <person name="Cai M."/>
            <person name="Wu X.L."/>
        </authorList>
    </citation>
    <scope>NUCLEOTIDE SEQUENCE [LARGE SCALE GENOMIC DNA]</scope>
    <source>
        <strain evidence="4">LMG 25793 / CGMCC 1.9160 / SL003B-26A1</strain>
    </source>
</reference>
<keyword evidence="4" id="KW-1185">Reference proteome</keyword>